<evidence type="ECO:0000313" key="2">
    <source>
        <dbReference type="Proteomes" id="UP000831358"/>
    </source>
</evidence>
<proteinExistence type="predicted"/>
<dbReference type="EMBL" id="OM938991">
    <property type="protein sequence ID" value="UPW42649.1"/>
    <property type="molecule type" value="Genomic_DNA"/>
</dbReference>
<evidence type="ECO:0000313" key="1">
    <source>
        <dbReference type="EMBL" id="UPW42649.1"/>
    </source>
</evidence>
<organism evidence="1 2">
    <name type="scientific">Klebsiella phage NPat</name>
    <dbReference type="NCBI Taxonomy" id="2935708"/>
    <lineage>
        <taxon>Viruses</taxon>
        <taxon>Duplodnaviria</taxon>
        <taxon>Heunggongvirae</taxon>
        <taxon>Uroviricota</taxon>
        <taxon>Caudoviricetes</taxon>
        <taxon>Drexlerviridae</taxon>
        <taxon>Webervirus</taxon>
        <taxon>Webervirus NPat</taxon>
    </lineage>
</organism>
<reference evidence="1 2" key="1">
    <citation type="submission" date="2022-03" db="EMBL/GenBank/DDBJ databases">
        <title>Multi-receptor targeting by Klebsiella pneumoniae phages.</title>
        <authorList>
            <person name="Dunstan R.A."/>
            <person name="Pickard D."/>
            <person name="Lithgow T."/>
            <person name="Dougan G."/>
        </authorList>
    </citation>
    <scope>NUCLEOTIDE SEQUENCE [LARGE SCALE GENOMIC DNA]</scope>
</reference>
<dbReference type="Proteomes" id="UP000831358">
    <property type="component" value="Segment"/>
</dbReference>
<sequence>MAPFFFCCLDILDMSYRNNVDFVFGNYYFFGLRQPLQAVVGMNFCVLHYLIPMIR</sequence>
<gene>
    <name evidence="1" type="ORF">NPat_gp21</name>
</gene>
<protein>
    <submittedName>
        <fullName evidence="1">Uncharacterized protein</fullName>
    </submittedName>
</protein>
<name>A0AAE9HN84_9CAUD</name>
<accession>A0AAE9HN84</accession>
<keyword evidence="2" id="KW-1185">Reference proteome</keyword>